<evidence type="ECO:0000313" key="2">
    <source>
        <dbReference type="Proteomes" id="UP000620550"/>
    </source>
</evidence>
<dbReference type="Gene3D" id="3.90.1140.10">
    <property type="entry name" value="Cyclic phosphodiesterase"/>
    <property type="match status" value="1"/>
</dbReference>
<dbReference type="EMBL" id="BNAF01000001">
    <property type="protein sequence ID" value="GHE23182.1"/>
    <property type="molecule type" value="Genomic_DNA"/>
</dbReference>
<protein>
    <recommendedName>
        <fullName evidence="3">2'-5' RNA ligase</fullName>
    </recommendedName>
</protein>
<accession>A0ABQ3HSN9</accession>
<keyword evidence="2" id="KW-1185">Reference proteome</keyword>
<dbReference type="Proteomes" id="UP000620550">
    <property type="component" value="Unassembled WGS sequence"/>
</dbReference>
<sequence length="196" mass="22708">MATESISIVFQPCEKGIRFVAAIKERVRRLLNKWYPSCHSTAHVTICILKVTPEQLQRVIDLLADKMRFEHAQHIYFDTFSTYPTSGTFFIDPTAQSRAFLVEKMRKVIAVAEKVTRVDKKSNVPHLTISRGLDLDNLREVKALDEFKNLDFDFFCKGIVLRRFDEQKRQYVSFLEIPFGNERRPGLEGGQLSFGF</sequence>
<proteinExistence type="predicted"/>
<dbReference type="RefSeq" id="WP_189624685.1">
    <property type="nucleotide sequence ID" value="NZ_BNAF01000001.1"/>
</dbReference>
<comment type="caution">
    <text evidence="1">The sequence shown here is derived from an EMBL/GenBank/DDBJ whole genome shotgun (WGS) entry which is preliminary data.</text>
</comment>
<gene>
    <name evidence="1" type="ORF">GCM10017764_01500</name>
</gene>
<dbReference type="Pfam" id="PF13563">
    <property type="entry name" value="2_5_RNA_ligase2"/>
    <property type="match status" value="1"/>
</dbReference>
<evidence type="ECO:0008006" key="3">
    <source>
        <dbReference type="Google" id="ProtNLM"/>
    </source>
</evidence>
<organism evidence="1 2">
    <name type="scientific">Sphingobacterium griseoflavum</name>
    <dbReference type="NCBI Taxonomy" id="1474952"/>
    <lineage>
        <taxon>Bacteria</taxon>
        <taxon>Pseudomonadati</taxon>
        <taxon>Bacteroidota</taxon>
        <taxon>Sphingobacteriia</taxon>
        <taxon>Sphingobacteriales</taxon>
        <taxon>Sphingobacteriaceae</taxon>
        <taxon>Sphingobacterium</taxon>
    </lineage>
</organism>
<reference evidence="2" key="1">
    <citation type="journal article" date="2019" name="Int. J. Syst. Evol. Microbiol.">
        <title>The Global Catalogue of Microorganisms (GCM) 10K type strain sequencing project: providing services to taxonomists for standard genome sequencing and annotation.</title>
        <authorList>
            <consortium name="The Broad Institute Genomics Platform"/>
            <consortium name="The Broad Institute Genome Sequencing Center for Infectious Disease"/>
            <person name="Wu L."/>
            <person name="Ma J."/>
        </authorList>
    </citation>
    <scope>NUCLEOTIDE SEQUENCE [LARGE SCALE GENOMIC DNA]</scope>
    <source>
        <strain evidence="2">CGMCC 1.12966</strain>
    </source>
</reference>
<dbReference type="InterPro" id="IPR009097">
    <property type="entry name" value="Cyclic_Pdiesterase"/>
</dbReference>
<dbReference type="SUPFAM" id="SSF55144">
    <property type="entry name" value="LigT-like"/>
    <property type="match status" value="1"/>
</dbReference>
<evidence type="ECO:0000313" key="1">
    <source>
        <dbReference type="EMBL" id="GHE23182.1"/>
    </source>
</evidence>
<name>A0ABQ3HSN9_9SPHI</name>